<feature type="domain" description="PucR C-terminal helix-turn-helix" evidence="2">
    <location>
        <begin position="334"/>
        <end position="390"/>
    </location>
</feature>
<evidence type="ECO:0000259" key="3">
    <source>
        <dbReference type="Pfam" id="PF17853"/>
    </source>
</evidence>
<comment type="caution">
    <text evidence="4">The sequence shown here is derived from an EMBL/GenBank/DDBJ whole genome shotgun (WGS) entry which is preliminary data.</text>
</comment>
<dbReference type="EMBL" id="JAVDYG010000001">
    <property type="protein sequence ID" value="MDR7360763.1"/>
    <property type="molecule type" value="Genomic_DNA"/>
</dbReference>
<dbReference type="GO" id="GO:0008168">
    <property type="term" value="F:methyltransferase activity"/>
    <property type="evidence" value="ECO:0007669"/>
    <property type="project" value="UniProtKB-KW"/>
</dbReference>
<protein>
    <submittedName>
        <fullName evidence="4">Methylphosphotriester-DNA--protein-cysteine methyltransferase</fullName>
    </submittedName>
</protein>
<dbReference type="PANTHER" id="PTHR33744:SF7">
    <property type="entry name" value="PUCR FAMILY TRANSCRIPTIONAL REGULATOR"/>
    <property type="match status" value="1"/>
</dbReference>
<keyword evidence="5" id="KW-1185">Reference proteome</keyword>
<dbReference type="InterPro" id="IPR025736">
    <property type="entry name" value="PucR_C-HTH_dom"/>
</dbReference>
<proteinExistence type="inferred from homology"/>
<keyword evidence="4" id="KW-0489">Methyltransferase</keyword>
<reference evidence="4 5" key="1">
    <citation type="submission" date="2023-07" db="EMBL/GenBank/DDBJ databases">
        <title>Sequencing the genomes of 1000 actinobacteria strains.</title>
        <authorList>
            <person name="Klenk H.-P."/>
        </authorList>
    </citation>
    <scope>NUCLEOTIDE SEQUENCE [LARGE SCALE GENOMIC DNA]</scope>
    <source>
        <strain evidence="4 5">DSM 19426</strain>
    </source>
</reference>
<organism evidence="4 5">
    <name type="scientific">Nocardioides marmoribigeumensis</name>
    <dbReference type="NCBI Taxonomy" id="433649"/>
    <lineage>
        <taxon>Bacteria</taxon>
        <taxon>Bacillati</taxon>
        <taxon>Actinomycetota</taxon>
        <taxon>Actinomycetes</taxon>
        <taxon>Propionibacteriales</taxon>
        <taxon>Nocardioidaceae</taxon>
        <taxon>Nocardioides</taxon>
    </lineage>
</organism>
<dbReference type="GO" id="GO:0032259">
    <property type="term" value="P:methylation"/>
    <property type="evidence" value="ECO:0007669"/>
    <property type="project" value="UniProtKB-KW"/>
</dbReference>
<evidence type="ECO:0000313" key="5">
    <source>
        <dbReference type="Proteomes" id="UP001183648"/>
    </source>
</evidence>
<dbReference type="Proteomes" id="UP001183648">
    <property type="component" value="Unassembled WGS sequence"/>
</dbReference>
<dbReference type="InterPro" id="IPR042070">
    <property type="entry name" value="PucR_C-HTH_sf"/>
</dbReference>
<dbReference type="InterPro" id="IPR051448">
    <property type="entry name" value="CdaR-like_regulators"/>
</dbReference>
<dbReference type="InterPro" id="IPR041522">
    <property type="entry name" value="CdaR_GGDEF"/>
</dbReference>
<sequence>MSSSGRPPARTRARVVRRMQRAVPALTKTTMARMQAEMDWFEELDAEQRSFVSMVLQAGYSQFIEWYDDARDRETARATPPLSAAVFGTAPQSLTGSITLQQTVQMIRLSIEVAESELAAVVDPDHAAGVQAEILRYGRELAFATADVYAHAAEMRGAWDARLEALVVDSIMRGEADENIRTRASALGWHGTGDVAVIVGPAPSDGSSPEAVVDQVRHAARAAGLEALGAVQGDRLAVVVGGVSDPDKAGAVLAPHFDHGPVVVGPLVDDLLRAHHSAAEAVAGLHAAAGWPTVADTVTSDDLLAERALDGDPAARRTLAETVCAPLNAAGPDLMLTLTSYLDQGGSIEATARVLFVHPNTVRYRLKRVMDVTGLAPADARQAFTLRVAVVLGRLASNQR</sequence>
<name>A0ABU2BSQ4_9ACTN</name>
<evidence type="ECO:0000256" key="1">
    <source>
        <dbReference type="ARBA" id="ARBA00006754"/>
    </source>
</evidence>
<dbReference type="Pfam" id="PF17853">
    <property type="entry name" value="GGDEF_2"/>
    <property type="match status" value="1"/>
</dbReference>
<accession>A0ABU2BSQ4</accession>
<dbReference type="RefSeq" id="WP_310297707.1">
    <property type="nucleotide sequence ID" value="NZ_BAAAPS010000011.1"/>
</dbReference>
<evidence type="ECO:0000313" key="4">
    <source>
        <dbReference type="EMBL" id="MDR7360763.1"/>
    </source>
</evidence>
<evidence type="ECO:0000259" key="2">
    <source>
        <dbReference type="Pfam" id="PF13556"/>
    </source>
</evidence>
<gene>
    <name evidence="4" type="ORF">J2S63_000316</name>
</gene>
<feature type="domain" description="CdaR GGDEF-like" evidence="3">
    <location>
        <begin position="174"/>
        <end position="286"/>
    </location>
</feature>
<dbReference type="Gene3D" id="1.10.10.2840">
    <property type="entry name" value="PucR C-terminal helix-turn-helix domain"/>
    <property type="match status" value="1"/>
</dbReference>
<dbReference type="PANTHER" id="PTHR33744">
    <property type="entry name" value="CARBOHYDRATE DIACID REGULATOR"/>
    <property type="match status" value="1"/>
</dbReference>
<comment type="similarity">
    <text evidence="1">Belongs to the CdaR family.</text>
</comment>
<keyword evidence="4" id="KW-0808">Transferase</keyword>
<dbReference type="Pfam" id="PF13556">
    <property type="entry name" value="HTH_30"/>
    <property type="match status" value="1"/>
</dbReference>